<evidence type="ECO:0000313" key="14">
    <source>
        <dbReference type="Proteomes" id="UP000054270"/>
    </source>
</evidence>
<evidence type="ECO:0000313" key="13">
    <source>
        <dbReference type="EMBL" id="KJA27321.1"/>
    </source>
</evidence>
<dbReference type="InterPro" id="IPR041569">
    <property type="entry name" value="AAA_lid_3"/>
</dbReference>
<dbReference type="Gene3D" id="1.20.140.20">
    <property type="entry name" value="Alpha-ketoacid/pyruvate dehydrogenase kinase, N-terminal domain"/>
    <property type="match status" value="1"/>
</dbReference>
<dbReference type="InterPro" id="IPR012340">
    <property type="entry name" value="NA-bd_OB-fold"/>
</dbReference>
<dbReference type="SUPFAM" id="SSF69012">
    <property type="entry name" value="alpha-ketoacid dehydrogenase kinase, N-terminal domain"/>
    <property type="match status" value="1"/>
</dbReference>
<comment type="similarity">
    <text evidence="4">Belongs to the AAA ATPase family.</text>
</comment>
<dbReference type="InterPro" id="IPR036784">
    <property type="entry name" value="AK/P_DHK_N_sf"/>
</dbReference>
<dbReference type="InterPro" id="IPR036890">
    <property type="entry name" value="HATPase_C_sf"/>
</dbReference>
<dbReference type="Gene3D" id="3.40.50.300">
    <property type="entry name" value="P-loop containing nucleotide triphosphate hydrolases"/>
    <property type="match status" value="1"/>
</dbReference>
<keyword evidence="6" id="KW-0547">Nucleotide-binding</keyword>
<dbReference type="SMART" id="SM00382">
    <property type="entry name" value="AAA"/>
    <property type="match status" value="1"/>
</dbReference>
<dbReference type="Pfam" id="PF02518">
    <property type="entry name" value="HATPase_c"/>
    <property type="match status" value="1"/>
</dbReference>
<feature type="domain" description="Histidine kinase/HSP90-like ATPase" evidence="12">
    <location>
        <begin position="676"/>
        <end position="850"/>
    </location>
</feature>
<dbReference type="OrthoDB" id="1937997at2759"/>
<dbReference type="Gene3D" id="3.30.565.10">
    <property type="entry name" value="Histidine kinase-like ATPase, C-terminal domain"/>
    <property type="match status" value="1"/>
</dbReference>
<dbReference type="AlphaFoldDB" id="A0A0D2PFJ6"/>
<proteinExistence type="inferred from homology"/>
<dbReference type="GO" id="GO:0016887">
    <property type="term" value="F:ATP hydrolysis activity"/>
    <property type="evidence" value="ECO:0007669"/>
    <property type="project" value="InterPro"/>
</dbReference>
<dbReference type="InterPro" id="IPR003594">
    <property type="entry name" value="HATPase_dom"/>
</dbReference>
<sequence>MPPKADWEKYEKKADSKDDEKIVALDDSDIQILKTYGQGPYAKKLKDVEKDIKDVQARINEKLGVKESDTGLASPNLWDLAADRQRMGEEHPLQVARCTKIIPKDPKLAEAARSVNAAGALQGQKGADEQDKYVINIKQIAKFVVGLGDRVAATDIEEGMRVGVDRTKYQIQIPLPPKIDASVTMMQVEEKPDVTYSDVGGCKEQIEKLREVVETPLLSPERFSDLGIDPPKGIMLFGPPGTGKTLCARAVANRTDATFIRVIGSELVQKYVGEGARMVRELFEMARSKKACIIFFDEIDAIGGARFDDGAGGDNEVQRTMLELINQLDGFDPRGNIKVLMATNRPDTLDPALLRPGRIDRRVEFSLPDNEGRAHILRIHARSMSCERDIRFDLIARLCPNTTGAELRSVATEAGMFAIRARRKVASERDFLDAVEKVVRQGTKFSSTRFYSRRPEPPSAAITELLARYELTPSRPLNLRQLLSFGHPVTPRSVLSSVSYALSELPKRLATRVRSLEALPFIVGTNPYVTKTLNAYKESFQWLAMHPPVTNLQENSEFVEQLTALVARHANDIPTMAKGFQECSRYMSPTQISDFLDGTIRNRISIRLIAEQHIAVSQALDWPDQSYAYVGVVDMKCSPKAMINMCASFVSDLCEASLGASPPVIIDGYADATFAYVPVHLEYILTEILKNSFRATVEHNKRHKGGSLPPVIITISPSPSFSRGRSETTYLSIRVRDQGGGVQPANMARIFSYAFTTAGRGAENGEDGGPYAAQHVGGSAAIGGDMEPGDANLFGEITGKGVQTGMGTIAGLGYGLPMSRLYAKYFGGSLDFFSLEGWGSDVYVRLRCLDEAGNSTI</sequence>
<evidence type="ECO:0000259" key="12">
    <source>
        <dbReference type="SMART" id="SM00387"/>
    </source>
</evidence>
<dbReference type="SUPFAM" id="SSF55874">
    <property type="entry name" value="ATPase domain of HSP90 chaperone/DNA topoisomerase II/histidine kinase"/>
    <property type="match status" value="2"/>
</dbReference>
<keyword evidence="8" id="KW-0647">Proteasome</keyword>
<dbReference type="OMA" id="PEQISTF"/>
<dbReference type="InterPro" id="IPR003960">
    <property type="entry name" value="ATPase_AAA_CS"/>
</dbReference>
<dbReference type="Gene3D" id="2.40.50.140">
    <property type="entry name" value="Nucleic acid-binding proteins"/>
    <property type="match status" value="1"/>
</dbReference>
<keyword evidence="7" id="KW-0067">ATP-binding</keyword>
<protein>
    <recommendedName>
        <fullName evidence="10">26S proteasome regulatory subunit 7 homolog</fullName>
    </recommendedName>
</protein>
<evidence type="ECO:0000256" key="2">
    <source>
        <dbReference type="ARBA" id="ARBA00004496"/>
    </source>
</evidence>
<dbReference type="Pfam" id="PF21236">
    <property type="entry name" value="OB_PRS7"/>
    <property type="match status" value="1"/>
</dbReference>
<dbReference type="EMBL" id="KN817524">
    <property type="protein sequence ID" value="KJA27321.1"/>
    <property type="molecule type" value="Genomic_DNA"/>
</dbReference>
<dbReference type="SUPFAM" id="SSF52540">
    <property type="entry name" value="P-loop containing nucleoside triphosphate hydrolases"/>
    <property type="match status" value="1"/>
</dbReference>
<dbReference type="GO" id="GO:0005524">
    <property type="term" value="F:ATP binding"/>
    <property type="evidence" value="ECO:0007669"/>
    <property type="project" value="UniProtKB-KW"/>
</dbReference>
<dbReference type="InterPro" id="IPR018955">
    <property type="entry name" value="BCDHK/PDK_N"/>
</dbReference>
<comment type="similarity">
    <text evidence="3">Belongs to the PDK/BCKDK protein kinase family.</text>
</comment>
<evidence type="ECO:0000256" key="7">
    <source>
        <dbReference type="ARBA" id="ARBA00022840"/>
    </source>
</evidence>
<evidence type="ECO:0000256" key="8">
    <source>
        <dbReference type="ARBA" id="ARBA00022942"/>
    </source>
</evidence>
<dbReference type="SMART" id="SM00387">
    <property type="entry name" value="HATPase_c"/>
    <property type="match status" value="1"/>
</dbReference>
<dbReference type="FunFam" id="3.40.50.300:FF:000027">
    <property type="entry name" value="26S protease regulatory subunit 7"/>
    <property type="match status" value="1"/>
</dbReference>
<dbReference type="Pfam" id="PF00004">
    <property type="entry name" value="AAA"/>
    <property type="match status" value="1"/>
</dbReference>
<evidence type="ECO:0000256" key="10">
    <source>
        <dbReference type="ARBA" id="ARBA00067449"/>
    </source>
</evidence>
<evidence type="ECO:0000256" key="4">
    <source>
        <dbReference type="ARBA" id="ARBA00006914"/>
    </source>
</evidence>
<keyword evidence="9" id="KW-0496">Mitochondrion</keyword>
<dbReference type="PROSITE" id="PS00674">
    <property type="entry name" value="AAA"/>
    <property type="match status" value="1"/>
</dbReference>
<dbReference type="InterPro" id="IPR003959">
    <property type="entry name" value="ATPase_AAA_core"/>
</dbReference>
<organism evidence="13 14">
    <name type="scientific">Hypholoma sublateritium (strain FD-334 SS-4)</name>
    <dbReference type="NCBI Taxonomy" id="945553"/>
    <lineage>
        <taxon>Eukaryota</taxon>
        <taxon>Fungi</taxon>
        <taxon>Dikarya</taxon>
        <taxon>Basidiomycota</taxon>
        <taxon>Agaricomycotina</taxon>
        <taxon>Agaricomycetes</taxon>
        <taxon>Agaricomycetidae</taxon>
        <taxon>Agaricales</taxon>
        <taxon>Agaricineae</taxon>
        <taxon>Strophariaceae</taxon>
        <taxon>Hypholoma</taxon>
    </lineage>
</organism>
<evidence type="ECO:0000256" key="5">
    <source>
        <dbReference type="ARBA" id="ARBA00022490"/>
    </source>
</evidence>
<dbReference type="FunFam" id="1.10.8.60:FF:000005">
    <property type="entry name" value="26S protease regulatory subunit 7"/>
    <property type="match status" value="1"/>
</dbReference>
<dbReference type="FunFam" id="2.40.50.140:FF:000440">
    <property type="entry name" value="26S protease regulatory subunit 7"/>
    <property type="match status" value="1"/>
</dbReference>
<dbReference type="GO" id="GO:0008540">
    <property type="term" value="C:proteasome regulatory particle, base subcomplex"/>
    <property type="evidence" value="ECO:0007669"/>
    <property type="project" value="UniProtKB-ARBA"/>
</dbReference>
<keyword evidence="14" id="KW-1185">Reference proteome</keyword>
<reference evidence="14" key="1">
    <citation type="submission" date="2014-04" db="EMBL/GenBank/DDBJ databases">
        <title>Evolutionary Origins and Diversification of the Mycorrhizal Mutualists.</title>
        <authorList>
            <consortium name="DOE Joint Genome Institute"/>
            <consortium name="Mycorrhizal Genomics Consortium"/>
            <person name="Kohler A."/>
            <person name="Kuo A."/>
            <person name="Nagy L.G."/>
            <person name="Floudas D."/>
            <person name="Copeland A."/>
            <person name="Barry K.W."/>
            <person name="Cichocki N."/>
            <person name="Veneault-Fourrey C."/>
            <person name="LaButti K."/>
            <person name="Lindquist E.A."/>
            <person name="Lipzen A."/>
            <person name="Lundell T."/>
            <person name="Morin E."/>
            <person name="Murat C."/>
            <person name="Riley R."/>
            <person name="Ohm R."/>
            <person name="Sun H."/>
            <person name="Tunlid A."/>
            <person name="Henrissat B."/>
            <person name="Grigoriev I.V."/>
            <person name="Hibbett D.S."/>
            <person name="Martin F."/>
        </authorList>
    </citation>
    <scope>NUCLEOTIDE SEQUENCE [LARGE SCALE GENOMIC DNA]</scope>
    <source>
        <strain evidence="14">FD-334 SS-4</strain>
    </source>
</reference>
<dbReference type="InterPro" id="IPR050221">
    <property type="entry name" value="26S_Proteasome_ATPase"/>
</dbReference>
<evidence type="ECO:0000256" key="6">
    <source>
        <dbReference type="ARBA" id="ARBA00022741"/>
    </source>
</evidence>
<comment type="subcellular location">
    <subcellularLocation>
        <location evidence="2">Cytoplasm</location>
    </subcellularLocation>
    <subcellularLocation>
        <location evidence="1">Mitochondrion</location>
    </subcellularLocation>
</comment>
<accession>A0A0D2PFJ6</accession>
<dbReference type="Pfam" id="PF17862">
    <property type="entry name" value="AAA_lid_3"/>
    <property type="match status" value="1"/>
</dbReference>
<dbReference type="GO" id="GO:0005739">
    <property type="term" value="C:mitochondrion"/>
    <property type="evidence" value="ECO:0007669"/>
    <property type="project" value="UniProtKB-SubCell"/>
</dbReference>
<keyword evidence="5" id="KW-0963">Cytoplasm</keyword>
<evidence type="ECO:0000256" key="1">
    <source>
        <dbReference type="ARBA" id="ARBA00004173"/>
    </source>
</evidence>
<dbReference type="InterPro" id="IPR048723">
    <property type="entry name" value="OB_PRS7"/>
</dbReference>
<dbReference type="Proteomes" id="UP000054270">
    <property type="component" value="Unassembled WGS sequence"/>
</dbReference>
<feature type="domain" description="AAA+ ATPase" evidence="11">
    <location>
        <begin position="230"/>
        <end position="369"/>
    </location>
</feature>
<dbReference type="InterPro" id="IPR027417">
    <property type="entry name" value="P-loop_NTPase"/>
</dbReference>
<dbReference type="PANTHER" id="PTHR23073">
    <property type="entry name" value="26S PROTEASOME REGULATORY SUBUNIT"/>
    <property type="match status" value="1"/>
</dbReference>
<dbReference type="STRING" id="945553.A0A0D2PFJ6"/>
<evidence type="ECO:0000256" key="3">
    <source>
        <dbReference type="ARBA" id="ARBA00006155"/>
    </source>
</evidence>
<name>A0A0D2PFJ6_HYPSF</name>
<dbReference type="Gene3D" id="1.10.8.60">
    <property type="match status" value="1"/>
</dbReference>
<dbReference type="Pfam" id="PF10436">
    <property type="entry name" value="BCDHK_Adom3"/>
    <property type="match status" value="1"/>
</dbReference>
<evidence type="ECO:0000259" key="11">
    <source>
        <dbReference type="SMART" id="SM00382"/>
    </source>
</evidence>
<gene>
    <name evidence="13" type="ORF">HYPSUDRAFT_83655</name>
</gene>
<dbReference type="InterPro" id="IPR003593">
    <property type="entry name" value="AAA+_ATPase"/>
</dbReference>
<dbReference type="CDD" id="cd19502">
    <property type="entry name" value="RecA-like_PAN_like"/>
    <property type="match status" value="1"/>
</dbReference>
<evidence type="ECO:0000256" key="9">
    <source>
        <dbReference type="ARBA" id="ARBA00023128"/>
    </source>
</evidence>